<feature type="region of interest" description="Disordered" evidence="5">
    <location>
        <begin position="20"/>
        <end position="40"/>
    </location>
</feature>
<evidence type="ECO:0000256" key="4">
    <source>
        <dbReference type="RuleBase" id="RU367086"/>
    </source>
</evidence>
<keyword evidence="8" id="KW-1185">Reference proteome</keyword>
<proteinExistence type="inferred from homology"/>
<dbReference type="AlphaFoldDB" id="A0AAV9IHT2"/>
<comment type="caution">
    <text evidence="7">The sequence shown here is derived from an EMBL/GenBank/DDBJ whole genome shotgun (WGS) entry which is preliminary data.</text>
</comment>
<dbReference type="GO" id="GO:0000463">
    <property type="term" value="P:maturation of LSU-rRNA from tricistronic rRNA transcript (SSU-rRNA, 5.8S rRNA, LSU-rRNA)"/>
    <property type="evidence" value="ECO:0007669"/>
    <property type="project" value="TreeGrafter"/>
</dbReference>
<dbReference type="InterPro" id="IPR007109">
    <property type="entry name" value="Brix"/>
</dbReference>
<feature type="domain" description="Brix" evidence="6">
    <location>
        <begin position="49"/>
        <end position="255"/>
    </location>
</feature>
<comment type="similarity">
    <text evidence="2 4">Belongs to the RPF2 family.</text>
</comment>
<protein>
    <recommendedName>
        <fullName evidence="4">Ribosome production factor 2 homolog</fullName>
    </recommendedName>
    <alternativeName>
        <fullName evidence="4">Ribosome biogenesis protein RPF2 homolog</fullName>
    </alternativeName>
</protein>
<reference evidence="7 8" key="1">
    <citation type="submission" date="2022-07" db="EMBL/GenBank/DDBJ databases">
        <title>Genome-wide signatures of adaptation to extreme environments.</title>
        <authorList>
            <person name="Cho C.H."/>
            <person name="Yoon H.S."/>
        </authorList>
    </citation>
    <scope>NUCLEOTIDE SEQUENCE [LARGE SCALE GENOMIC DNA]</scope>
    <source>
        <strain evidence="7 8">108.79 E11</strain>
    </source>
</reference>
<dbReference type="Pfam" id="PF04427">
    <property type="entry name" value="Brix"/>
    <property type="match status" value="1"/>
</dbReference>
<dbReference type="GO" id="GO:0005730">
    <property type="term" value="C:nucleolus"/>
    <property type="evidence" value="ECO:0007669"/>
    <property type="project" value="UniProtKB-SubCell"/>
</dbReference>
<organism evidence="7 8">
    <name type="scientific">Galdieria yellowstonensis</name>
    <dbReference type="NCBI Taxonomy" id="3028027"/>
    <lineage>
        <taxon>Eukaryota</taxon>
        <taxon>Rhodophyta</taxon>
        <taxon>Bangiophyceae</taxon>
        <taxon>Galdieriales</taxon>
        <taxon>Galdieriaceae</taxon>
        <taxon>Galdieria</taxon>
    </lineage>
</organism>
<dbReference type="PROSITE" id="PS50833">
    <property type="entry name" value="BRIX"/>
    <property type="match status" value="1"/>
</dbReference>
<evidence type="ECO:0000256" key="2">
    <source>
        <dbReference type="ARBA" id="ARBA00010782"/>
    </source>
</evidence>
<accession>A0AAV9IHT2</accession>
<dbReference type="GO" id="GO:0000027">
    <property type="term" value="P:ribosomal large subunit assembly"/>
    <property type="evidence" value="ECO:0007669"/>
    <property type="project" value="InterPro"/>
</dbReference>
<dbReference type="EMBL" id="JANCYU010000045">
    <property type="protein sequence ID" value="KAK4526922.1"/>
    <property type="molecule type" value="Genomic_DNA"/>
</dbReference>
<sequence>MICINKPKFAWEIGLARMSEEEEQRRAPKTRKGKKYLESTAPQWEEPPKGLLVIHGHQTSQVVKNVLGDVARLKKPYCRQLRKKNNILPFEAGGEASLEFLCRKNDCSLFILGNHTKKRPNNVILGRLFDFHLLDMFELGIVEHKGFEEFEMAKQLQSPMKPLVCFIGDFESDETCRKLKNLFLDFFHDFEDHQVSLDQLENVIVVTLSHDRTISFQNFIVQLRKSDNYLPKVALEEAGPRIRFSIRRTRLATEDLWKQATKRPKQRTKKEKNITVQPLLGRKVGRIHVGKQKLDKLVIKKQRALKRSKGRV</sequence>
<dbReference type="GO" id="GO:0019843">
    <property type="term" value="F:rRNA binding"/>
    <property type="evidence" value="ECO:0007669"/>
    <property type="project" value="UniProtKB-UniRule"/>
</dbReference>
<dbReference type="PANTHER" id="PTHR12728:SF0">
    <property type="entry name" value="RIBOSOME PRODUCTION FACTOR 2 HOMOLOG"/>
    <property type="match status" value="1"/>
</dbReference>
<evidence type="ECO:0000256" key="3">
    <source>
        <dbReference type="ARBA" id="ARBA00023242"/>
    </source>
</evidence>
<evidence type="ECO:0000256" key="1">
    <source>
        <dbReference type="ARBA" id="ARBA00004604"/>
    </source>
</evidence>
<keyword evidence="3 4" id="KW-0539">Nucleus</keyword>
<dbReference type="PANTHER" id="PTHR12728">
    <property type="entry name" value="BRIX DOMAIN CONTAINING PROTEIN"/>
    <property type="match status" value="1"/>
</dbReference>
<dbReference type="SMART" id="SM00879">
    <property type="entry name" value="Brix"/>
    <property type="match status" value="1"/>
</dbReference>
<evidence type="ECO:0000256" key="5">
    <source>
        <dbReference type="SAM" id="MobiDB-lite"/>
    </source>
</evidence>
<dbReference type="InterPro" id="IPR039770">
    <property type="entry name" value="Rpf2"/>
</dbReference>
<name>A0AAV9IHT2_9RHOD</name>
<gene>
    <name evidence="7" type="ORF">GAYE_SCF29G4841</name>
</gene>
<dbReference type="Proteomes" id="UP001300502">
    <property type="component" value="Unassembled WGS sequence"/>
</dbReference>
<comment type="subcellular location">
    <subcellularLocation>
        <location evidence="1 4">Nucleus</location>
        <location evidence="1 4">Nucleolus</location>
    </subcellularLocation>
</comment>
<evidence type="ECO:0000259" key="6">
    <source>
        <dbReference type="PROSITE" id="PS50833"/>
    </source>
</evidence>
<evidence type="ECO:0000313" key="8">
    <source>
        <dbReference type="Proteomes" id="UP001300502"/>
    </source>
</evidence>
<evidence type="ECO:0000313" key="7">
    <source>
        <dbReference type="EMBL" id="KAK4526922.1"/>
    </source>
</evidence>